<evidence type="ECO:0008006" key="5">
    <source>
        <dbReference type="Google" id="ProtNLM"/>
    </source>
</evidence>
<dbReference type="EMBL" id="CP042203">
    <property type="protein sequence ID" value="QDS77961.1"/>
    <property type="molecule type" value="Genomic_DNA"/>
</dbReference>
<keyword evidence="4" id="KW-1185">Reference proteome</keyword>
<accession>A0A517LQP0</accession>
<keyword evidence="2" id="KW-0732">Signal</keyword>
<evidence type="ECO:0000313" key="3">
    <source>
        <dbReference type="EMBL" id="QDS77961.1"/>
    </source>
</evidence>
<feature type="signal peptide" evidence="2">
    <location>
        <begin position="1"/>
        <end position="18"/>
    </location>
</feature>
<feature type="compositionally biased region" description="Gly residues" evidence="1">
    <location>
        <begin position="36"/>
        <end position="49"/>
    </location>
</feature>
<feature type="region of interest" description="Disordered" evidence="1">
    <location>
        <begin position="29"/>
        <end position="68"/>
    </location>
</feature>
<gene>
    <name evidence="3" type="ORF">FKW77_001694</name>
</gene>
<dbReference type="Proteomes" id="UP000316270">
    <property type="component" value="Chromosome 19"/>
</dbReference>
<feature type="chain" id="PRO_5022017760" description="Long chronological lifespan protein 2" evidence="2">
    <location>
        <begin position="19"/>
        <end position="114"/>
    </location>
</feature>
<organism evidence="3 4">
    <name type="scientific">Venturia effusa</name>
    <dbReference type="NCBI Taxonomy" id="50376"/>
    <lineage>
        <taxon>Eukaryota</taxon>
        <taxon>Fungi</taxon>
        <taxon>Dikarya</taxon>
        <taxon>Ascomycota</taxon>
        <taxon>Pezizomycotina</taxon>
        <taxon>Dothideomycetes</taxon>
        <taxon>Pleosporomycetidae</taxon>
        <taxon>Venturiales</taxon>
        <taxon>Venturiaceae</taxon>
        <taxon>Venturia</taxon>
    </lineage>
</organism>
<name>A0A517LQP0_9PEZI</name>
<evidence type="ECO:0000313" key="4">
    <source>
        <dbReference type="Proteomes" id="UP000316270"/>
    </source>
</evidence>
<evidence type="ECO:0000256" key="2">
    <source>
        <dbReference type="SAM" id="SignalP"/>
    </source>
</evidence>
<proteinExistence type="predicted"/>
<protein>
    <recommendedName>
        <fullName evidence="5">Long chronological lifespan protein 2</fullName>
    </recommendedName>
</protein>
<reference evidence="3 4" key="1">
    <citation type="submission" date="2019-07" db="EMBL/GenBank/DDBJ databases">
        <title>Finished genome of Venturia effusa.</title>
        <authorList>
            <person name="Young C.A."/>
            <person name="Cox M.P."/>
            <person name="Ganley A.R.D."/>
            <person name="David W.J."/>
        </authorList>
    </citation>
    <scope>NUCLEOTIDE SEQUENCE [LARGE SCALE GENOMIC DNA]</scope>
    <source>
        <strain evidence="4">albino</strain>
    </source>
</reference>
<evidence type="ECO:0000256" key="1">
    <source>
        <dbReference type="SAM" id="MobiDB-lite"/>
    </source>
</evidence>
<dbReference type="AlphaFoldDB" id="A0A517LQP0"/>
<sequence>MKVTILAPLLFLIASVSAIDMVIIEARQAPKQNQGGASGGNFNRGGGASWGRWQPKKPPPPPKPSCIEEKCNEDCKKKGDTYGTCKKDDFLPEPGPNKCRCMIIYGNKPPNINP</sequence>